<keyword evidence="1 4" id="KW-0808">Transferase</keyword>
<dbReference type="GO" id="GO:0009103">
    <property type="term" value="P:lipopolysaccharide biosynthetic process"/>
    <property type="evidence" value="ECO:0007669"/>
    <property type="project" value="TreeGrafter"/>
</dbReference>
<evidence type="ECO:0000259" key="3">
    <source>
        <dbReference type="Pfam" id="PF13439"/>
    </source>
</evidence>
<dbReference type="PANTHER" id="PTHR46401">
    <property type="entry name" value="GLYCOSYLTRANSFERASE WBBK-RELATED"/>
    <property type="match status" value="1"/>
</dbReference>
<gene>
    <name evidence="4" type="ORF">L0P03_18940</name>
</gene>
<sequence>MEVCQGNMLKVCHFTSVHDAKDRRIFSKECCSLAKLGFKVFIVAPNAVSEVIHDVQIIGVPVANDNRLYRIFFYTKLIFQKALELNADIYHFHDPELLSVGLKLKKKGKKVIFDSHEDVPQQILNKTYIPKPFRFLISRIYAKYESRIVAKLDATISVNDSIAEKLKKSNIHSVVIANYPEIIPSGNSGIRKENYICFAGAITENYLHHRVIEVINGIEDIRYSLAGPCHNKYLEKLKQHPGWKKVDYYGVLPYIEVLHLYQKAKIGIAIHDYTPNVGGKEGSLGILKNFEFMAAGLPIICTDFRVWKKIIEEEECGICVAPYDSEGLASAIRYLLDNPEIATRMGENGRKAVLEKYCWSSEEKKLVTLYNSL</sequence>
<accession>A0AAW5CA46</accession>
<keyword evidence="4" id="KW-0328">Glycosyltransferase</keyword>
<comment type="caution">
    <text evidence="4">The sequence shown here is derived from an EMBL/GenBank/DDBJ whole genome shotgun (WGS) entry which is preliminary data.</text>
</comment>
<dbReference type="AlphaFoldDB" id="A0AAW5CA46"/>
<evidence type="ECO:0000313" key="5">
    <source>
        <dbReference type="Proteomes" id="UP001199750"/>
    </source>
</evidence>
<name>A0AAW5CA46_9BACT</name>
<dbReference type="EC" id="2.4.-.-" evidence="4"/>
<dbReference type="Pfam" id="PF13439">
    <property type="entry name" value="Glyco_transf_4"/>
    <property type="match status" value="1"/>
</dbReference>
<feature type="domain" description="Glycosyl transferase family 1" evidence="2">
    <location>
        <begin position="191"/>
        <end position="351"/>
    </location>
</feature>
<dbReference type="EMBL" id="JAKNDN010000049">
    <property type="protein sequence ID" value="MCG4961897.1"/>
    <property type="molecule type" value="Genomic_DNA"/>
</dbReference>
<evidence type="ECO:0000256" key="1">
    <source>
        <dbReference type="ARBA" id="ARBA00022679"/>
    </source>
</evidence>
<dbReference type="Pfam" id="PF00534">
    <property type="entry name" value="Glycos_transf_1"/>
    <property type="match status" value="1"/>
</dbReference>
<dbReference type="RefSeq" id="WP_217778944.1">
    <property type="nucleotide sequence ID" value="NZ_JAHOOV010000041.1"/>
</dbReference>
<evidence type="ECO:0000259" key="2">
    <source>
        <dbReference type="Pfam" id="PF00534"/>
    </source>
</evidence>
<dbReference type="PANTHER" id="PTHR46401:SF2">
    <property type="entry name" value="GLYCOSYLTRANSFERASE WBBK-RELATED"/>
    <property type="match status" value="1"/>
</dbReference>
<dbReference type="Proteomes" id="UP001199750">
    <property type="component" value="Unassembled WGS sequence"/>
</dbReference>
<feature type="domain" description="Glycosyltransferase subfamily 4-like N-terminal" evidence="3">
    <location>
        <begin position="32"/>
        <end position="176"/>
    </location>
</feature>
<dbReference type="GO" id="GO:0016757">
    <property type="term" value="F:glycosyltransferase activity"/>
    <property type="evidence" value="ECO:0007669"/>
    <property type="project" value="UniProtKB-KW"/>
</dbReference>
<dbReference type="InterPro" id="IPR028098">
    <property type="entry name" value="Glyco_trans_4-like_N"/>
</dbReference>
<reference evidence="4" key="1">
    <citation type="submission" date="2022-01" db="EMBL/GenBank/DDBJ databases">
        <title>Collection of gut derived symbiotic bacterial strains cultured from healthy donors.</title>
        <authorList>
            <person name="Lin H."/>
            <person name="Kohout C."/>
            <person name="Waligurski E."/>
            <person name="Pamer E.G."/>
        </authorList>
    </citation>
    <scope>NUCLEOTIDE SEQUENCE</scope>
    <source>
        <strain evidence="4">DFI.1.149</strain>
    </source>
</reference>
<proteinExistence type="predicted"/>
<dbReference type="InterPro" id="IPR001296">
    <property type="entry name" value="Glyco_trans_1"/>
</dbReference>
<protein>
    <submittedName>
        <fullName evidence="4">Glycosyltransferase</fullName>
        <ecNumber evidence="4">2.4.-.-</ecNumber>
    </submittedName>
</protein>
<organism evidence="4 5">
    <name type="scientific">Odoribacter splanchnicus</name>
    <dbReference type="NCBI Taxonomy" id="28118"/>
    <lineage>
        <taxon>Bacteria</taxon>
        <taxon>Pseudomonadati</taxon>
        <taxon>Bacteroidota</taxon>
        <taxon>Bacteroidia</taxon>
        <taxon>Bacteroidales</taxon>
        <taxon>Odoribacteraceae</taxon>
        <taxon>Odoribacter</taxon>
    </lineage>
</organism>
<evidence type="ECO:0000313" key="4">
    <source>
        <dbReference type="EMBL" id="MCG4961897.1"/>
    </source>
</evidence>